<comment type="similarity">
    <text evidence="1">Belongs to the class-II aminoacyl-tRNA synthetase family.</text>
</comment>
<dbReference type="PANTHER" id="PTHR11777:SF9">
    <property type="entry name" value="ALANINE--TRNA LIGASE, CYTOPLASMIC"/>
    <property type="match status" value="1"/>
</dbReference>
<evidence type="ECO:0000256" key="1">
    <source>
        <dbReference type="ARBA" id="ARBA00008226"/>
    </source>
</evidence>
<dbReference type="PANTHER" id="PTHR11777">
    <property type="entry name" value="ALANYL-TRNA SYNTHETASE"/>
    <property type="match status" value="1"/>
</dbReference>
<dbReference type="PRINTS" id="PR00980">
    <property type="entry name" value="TRNASYNTHALA"/>
</dbReference>
<protein>
    <recommendedName>
        <fullName evidence="2">alanine--tRNA ligase</fullName>
        <ecNumber evidence="2">6.1.1.7</ecNumber>
    </recommendedName>
</protein>
<evidence type="ECO:0000256" key="8">
    <source>
        <dbReference type="ARBA" id="ARBA00022917"/>
    </source>
</evidence>
<dbReference type="SMART" id="SM00863">
    <property type="entry name" value="tRNA_SAD"/>
    <property type="match status" value="1"/>
</dbReference>
<dbReference type="GO" id="GO:0005524">
    <property type="term" value="F:ATP binding"/>
    <property type="evidence" value="ECO:0007669"/>
    <property type="project" value="UniProtKB-KW"/>
</dbReference>
<dbReference type="Gene3D" id="3.30.54.20">
    <property type="match status" value="1"/>
</dbReference>
<dbReference type="Pfam" id="PF07973">
    <property type="entry name" value="tRNA_SAD"/>
    <property type="match status" value="1"/>
</dbReference>
<dbReference type="InterPro" id="IPR050058">
    <property type="entry name" value="Ala-tRNA_ligase"/>
</dbReference>
<evidence type="ECO:0000259" key="10">
    <source>
        <dbReference type="PROSITE" id="PS50860"/>
    </source>
</evidence>
<accession>A0A1F5TN45</accession>
<evidence type="ECO:0000256" key="4">
    <source>
        <dbReference type="ARBA" id="ARBA00022598"/>
    </source>
</evidence>
<dbReference type="Gene3D" id="3.30.980.10">
    <property type="entry name" value="Threonyl-trna Synthetase, Chain A, domain 2"/>
    <property type="match status" value="1"/>
</dbReference>
<sequence length="636" mass="72422">MTANQIRAKYLEFFKKQGHAIVPSASLLPENDPSTLFTGSGMQPMVPYLLGEKHPEGVRIADSQKCFRAMDIDDVGDNRHTTFFEMLGNWSLGDYFKKEQINWVFEFLTKELGLDPGRIYVSVYQGNEKYNIPKDDEAVNMWQEKFKGVGIEAKAKENVAEFGMEEGDRIFYYNEKENWWSRVGTPENMPEGEPGGPDSEMFWDFGAHLGLHEKSQWRGRKCHPACDCGRFLEIGNNVFMQYKKIKDGFMELANKNIDFGGGLERLAVAVNDNPDIFLGDVFASLREGIEKVSGKKYGEDEGETKAFRVIMDHLRGAVFLIGDGALPSNKDQGYFTRRLIRRAVRFAYDLGVDYNFTNDIARIVIDEYADYYTDLREKQLMIIEEMKKEEEKFRKTLKLGLKEFEKINWESMGEVDDMETPSIMCEVDASHAFNLFQTYGFPLEMIQEELEKKGMYVDKEKFNKEMQKHQDLSRTASAGKFKGGLVDSSEETTKLHTVAHLMLAALRKVLGEDVHQRGSNITAKRLRFDFSYGEKMTDEQKQEVERLVNGAIQRGLLVNCEEMTVDEARTAGAEGMFDAKYGEKVKVYSIGEGDDLFSKEICGGPHVESIAGLGIFKIQKEQSSSAGVRRIKAVLE</sequence>
<dbReference type="GO" id="GO:0006419">
    <property type="term" value="P:alanyl-tRNA aminoacylation"/>
    <property type="evidence" value="ECO:0007669"/>
    <property type="project" value="InterPro"/>
</dbReference>
<dbReference type="SUPFAM" id="SSF55681">
    <property type="entry name" value="Class II aaRS and biotin synthetases"/>
    <property type="match status" value="1"/>
</dbReference>
<organism evidence="11 12">
    <name type="scientific">Candidatus Falkowbacteria bacterium RIFOXYD2_FULL_34_120</name>
    <dbReference type="NCBI Taxonomy" id="1798007"/>
    <lineage>
        <taxon>Bacteria</taxon>
        <taxon>Candidatus Falkowiibacteriota</taxon>
    </lineage>
</organism>
<dbReference type="InterPro" id="IPR018163">
    <property type="entry name" value="Thr/Ala-tRNA-synth_IIc_edit"/>
</dbReference>
<dbReference type="FunFam" id="3.30.980.10:FF:000004">
    <property type="entry name" value="Alanine--tRNA ligase, cytoplasmic"/>
    <property type="match status" value="1"/>
</dbReference>
<evidence type="ECO:0000256" key="5">
    <source>
        <dbReference type="ARBA" id="ARBA00022741"/>
    </source>
</evidence>
<dbReference type="InterPro" id="IPR018165">
    <property type="entry name" value="Ala-tRNA-synth_IIc_core"/>
</dbReference>
<gene>
    <name evidence="11" type="ORF">A2531_00445</name>
</gene>
<proteinExistence type="inferred from homology"/>
<dbReference type="NCBIfam" id="NF002436">
    <property type="entry name" value="PRK01584.1"/>
    <property type="match status" value="1"/>
</dbReference>
<name>A0A1F5TN45_9BACT</name>
<dbReference type="InterPro" id="IPR002318">
    <property type="entry name" value="Ala-tRNA-lgiase_IIc"/>
</dbReference>
<dbReference type="Gene3D" id="3.30.930.10">
    <property type="entry name" value="Bira Bifunctional Protein, Domain 2"/>
    <property type="match status" value="1"/>
</dbReference>
<evidence type="ECO:0000256" key="7">
    <source>
        <dbReference type="ARBA" id="ARBA00022884"/>
    </source>
</evidence>
<dbReference type="Pfam" id="PF01411">
    <property type="entry name" value="tRNA-synt_2c"/>
    <property type="match status" value="1"/>
</dbReference>
<evidence type="ECO:0000256" key="3">
    <source>
        <dbReference type="ARBA" id="ARBA00022555"/>
    </source>
</evidence>
<dbReference type="SUPFAM" id="SSF55186">
    <property type="entry name" value="ThrRS/AlaRS common domain"/>
    <property type="match status" value="1"/>
</dbReference>
<dbReference type="AlphaFoldDB" id="A0A1F5TN45"/>
<dbReference type="InterPro" id="IPR018162">
    <property type="entry name" value="Ala-tRNA-ligase_IIc_anticod-bd"/>
</dbReference>
<dbReference type="SUPFAM" id="SSF101353">
    <property type="entry name" value="Putative anticodon-binding domain of alanyl-tRNA synthetase (AlaRS)"/>
    <property type="match status" value="1"/>
</dbReference>
<dbReference type="PROSITE" id="PS50860">
    <property type="entry name" value="AA_TRNA_LIGASE_II_ALA"/>
    <property type="match status" value="1"/>
</dbReference>
<dbReference type="InterPro" id="IPR045864">
    <property type="entry name" value="aa-tRNA-synth_II/BPL/LPL"/>
</dbReference>
<dbReference type="InterPro" id="IPR018164">
    <property type="entry name" value="Ala-tRNA-synth_IIc_N"/>
</dbReference>
<evidence type="ECO:0000256" key="9">
    <source>
        <dbReference type="ARBA" id="ARBA00023146"/>
    </source>
</evidence>
<keyword evidence="7" id="KW-0694">RNA-binding</keyword>
<feature type="domain" description="Alanyl-transfer RNA synthetases family profile" evidence="10">
    <location>
        <begin position="1"/>
        <end position="636"/>
    </location>
</feature>
<dbReference type="GO" id="GO:0004813">
    <property type="term" value="F:alanine-tRNA ligase activity"/>
    <property type="evidence" value="ECO:0007669"/>
    <property type="project" value="UniProtKB-EC"/>
</dbReference>
<keyword evidence="4" id="KW-0436">Ligase</keyword>
<keyword evidence="8" id="KW-0648">Protein biosynthesis</keyword>
<dbReference type="GO" id="GO:0002161">
    <property type="term" value="F:aminoacyl-tRNA deacylase activity"/>
    <property type="evidence" value="ECO:0007669"/>
    <property type="project" value="TreeGrafter"/>
</dbReference>
<dbReference type="GO" id="GO:0000049">
    <property type="term" value="F:tRNA binding"/>
    <property type="evidence" value="ECO:0007669"/>
    <property type="project" value="UniProtKB-KW"/>
</dbReference>
<evidence type="ECO:0000256" key="2">
    <source>
        <dbReference type="ARBA" id="ARBA00013168"/>
    </source>
</evidence>
<dbReference type="GO" id="GO:0005737">
    <property type="term" value="C:cytoplasm"/>
    <property type="evidence" value="ECO:0007669"/>
    <property type="project" value="InterPro"/>
</dbReference>
<keyword evidence="3" id="KW-0820">tRNA-binding</keyword>
<evidence type="ECO:0000313" key="11">
    <source>
        <dbReference type="EMBL" id="OGF40306.1"/>
    </source>
</evidence>
<dbReference type="Proteomes" id="UP000177579">
    <property type="component" value="Unassembled WGS sequence"/>
</dbReference>
<evidence type="ECO:0000256" key="6">
    <source>
        <dbReference type="ARBA" id="ARBA00022840"/>
    </source>
</evidence>
<evidence type="ECO:0000313" key="12">
    <source>
        <dbReference type="Proteomes" id="UP000177579"/>
    </source>
</evidence>
<dbReference type="CDD" id="cd00673">
    <property type="entry name" value="AlaRS_core"/>
    <property type="match status" value="1"/>
</dbReference>
<reference evidence="11 12" key="1">
    <citation type="journal article" date="2016" name="Nat. Commun.">
        <title>Thousands of microbial genomes shed light on interconnected biogeochemical processes in an aquifer system.</title>
        <authorList>
            <person name="Anantharaman K."/>
            <person name="Brown C.T."/>
            <person name="Hug L.A."/>
            <person name="Sharon I."/>
            <person name="Castelle C.J."/>
            <person name="Probst A.J."/>
            <person name="Thomas B.C."/>
            <person name="Singh A."/>
            <person name="Wilkins M.J."/>
            <person name="Karaoz U."/>
            <person name="Brodie E.L."/>
            <person name="Williams K.H."/>
            <person name="Hubbard S.S."/>
            <person name="Banfield J.F."/>
        </authorList>
    </citation>
    <scope>NUCLEOTIDE SEQUENCE [LARGE SCALE GENOMIC DNA]</scope>
</reference>
<dbReference type="InterPro" id="IPR012947">
    <property type="entry name" value="tRNA_SAD"/>
</dbReference>
<comment type="caution">
    <text evidence="11">The sequence shown here is derived from an EMBL/GenBank/DDBJ whole genome shotgun (WGS) entry which is preliminary data.</text>
</comment>
<keyword evidence="5" id="KW-0547">Nucleotide-binding</keyword>
<dbReference type="EMBL" id="MFGO01000031">
    <property type="protein sequence ID" value="OGF40306.1"/>
    <property type="molecule type" value="Genomic_DNA"/>
</dbReference>
<keyword evidence="6" id="KW-0067">ATP-binding</keyword>
<keyword evidence="9" id="KW-0030">Aminoacyl-tRNA synthetase</keyword>
<dbReference type="EC" id="6.1.1.7" evidence="2"/>